<dbReference type="SUPFAM" id="SSF53850">
    <property type="entry name" value="Periplasmic binding protein-like II"/>
    <property type="match status" value="1"/>
</dbReference>
<dbReference type="AlphaFoldDB" id="A0A9D1G024"/>
<accession>A0A9D1G024</accession>
<sequence>MLFFRDNDMNGNGDTTDEIVLTGQYNYGYDGGNPVYYLLNAFAFVPSYNGHFYVNDDGEYTTEVMTDAMREGLRYANRLYEEGLIAEETFVQDLVTFRTLTTTTKDKVIVAMAGAPYPFRLLTLQSGVENAVDYTDYVCLEPLQRADGTTITPSVNVNRIGMSGFITTACEQPEVAMRWMDTFYSDEIIRYLHWGGEEGTGWEWQDVPSLGGDDRAVVSLLDPTVRNAIWNPDFVGVRWTTEDTVLQQVDSNDELTLRVKYGKMYLQYAKFVNIPSIVWCTDLDLATEFSELDTLINDYITTSINEFVLGVRDIDSDADWQAYINTLEAMGYERYIEVAEEYYFG</sequence>
<protein>
    <recommendedName>
        <fullName evidence="3">ABC transporter substrate-binding protein</fullName>
    </recommendedName>
</protein>
<name>A0A9D1G024_9FIRM</name>
<organism evidence="1 2">
    <name type="scientific">Candidatus Alectryocaccomicrobium excrementavium</name>
    <dbReference type="NCBI Taxonomy" id="2840668"/>
    <lineage>
        <taxon>Bacteria</taxon>
        <taxon>Bacillati</taxon>
        <taxon>Bacillota</taxon>
        <taxon>Clostridia</taxon>
        <taxon>Candidatus Alectryocaccomicrobium</taxon>
    </lineage>
</organism>
<proteinExistence type="predicted"/>
<dbReference type="Proteomes" id="UP000824140">
    <property type="component" value="Unassembled WGS sequence"/>
</dbReference>
<dbReference type="Gene3D" id="3.40.190.10">
    <property type="entry name" value="Periplasmic binding protein-like II"/>
    <property type="match status" value="2"/>
</dbReference>
<comment type="caution">
    <text evidence="1">The sequence shown here is derived from an EMBL/GenBank/DDBJ whole genome shotgun (WGS) entry which is preliminary data.</text>
</comment>
<evidence type="ECO:0000313" key="2">
    <source>
        <dbReference type="Proteomes" id="UP000824140"/>
    </source>
</evidence>
<gene>
    <name evidence="1" type="ORF">IAA84_07215</name>
</gene>
<evidence type="ECO:0008006" key="3">
    <source>
        <dbReference type="Google" id="ProtNLM"/>
    </source>
</evidence>
<reference evidence="1" key="2">
    <citation type="journal article" date="2021" name="PeerJ">
        <title>Extensive microbial diversity within the chicken gut microbiome revealed by metagenomics and culture.</title>
        <authorList>
            <person name="Gilroy R."/>
            <person name="Ravi A."/>
            <person name="Getino M."/>
            <person name="Pursley I."/>
            <person name="Horton D.L."/>
            <person name="Alikhan N.F."/>
            <person name="Baker D."/>
            <person name="Gharbi K."/>
            <person name="Hall N."/>
            <person name="Watson M."/>
            <person name="Adriaenssens E.M."/>
            <person name="Foster-Nyarko E."/>
            <person name="Jarju S."/>
            <person name="Secka A."/>
            <person name="Antonio M."/>
            <person name="Oren A."/>
            <person name="Chaudhuri R.R."/>
            <person name="La Ragione R."/>
            <person name="Hildebrand F."/>
            <person name="Pallen M.J."/>
        </authorList>
    </citation>
    <scope>NUCLEOTIDE SEQUENCE</scope>
    <source>
        <strain evidence="1">13766</strain>
    </source>
</reference>
<reference evidence="1" key="1">
    <citation type="submission" date="2020-10" db="EMBL/GenBank/DDBJ databases">
        <authorList>
            <person name="Gilroy R."/>
        </authorList>
    </citation>
    <scope>NUCLEOTIDE SEQUENCE</scope>
    <source>
        <strain evidence="1">13766</strain>
    </source>
</reference>
<evidence type="ECO:0000313" key="1">
    <source>
        <dbReference type="EMBL" id="HIS92793.1"/>
    </source>
</evidence>
<dbReference type="EMBL" id="DVJN01000144">
    <property type="protein sequence ID" value="HIS92793.1"/>
    <property type="molecule type" value="Genomic_DNA"/>
</dbReference>